<organism evidence="2 3">
    <name type="scientific">Roseivivax isoporae LMG 25204</name>
    <dbReference type="NCBI Taxonomy" id="1449351"/>
    <lineage>
        <taxon>Bacteria</taxon>
        <taxon>Pseudomonadati</taxon>
        <taxon>Pseudomonadota</taxon>
        <taxon>Alphaproteobacteria</taxon>
        <taxon>Rhodobacterales</taxon>
        <taxon>Roseobacteraceae</taxon>
        <taxon>Roseivivax</taxon>
    </lineage>
</organism>
<evidence type="ECO:0000313" key="3">
    <source>
        <dbReference type="Proteomes" id="UP000023430"/>
    </source>
</evidence>
<dbReference type="OrthoDB" id="7704812at2"/>
<feature type="transmembrane region" description="Helical" evidence="1">
    <location>
        <begin position="21"/>
        <end position="44"/>
    </location>
</feature>
<keyword evidence="3" id="KW-1185">Reference proteome</keyword>
<keyword evidence="1" id="KW-1133">Transmembrane helix</keyword>
<feature type="transmembrane region" description="Helical" evidence="1">
    <location>
        <begin position="56"/>
        <end position="78"/>
    </location>
</feature>
<protein>
    <submittedName>
        <fullName evidence="2">Membrane protein</fullName>
    </submittedName>
</protein>
<dbReference type="Proteomes" id="UP000023430">
    <property type="component" value="Unassembled WGS sequence"/>
</dbReference>
<feature type="transmembrane region" description="Helical" evidence="1">
    <location>
        <begin position="205"/>
        <end position="232"/>
    </location>
</feature>
<proteinExistence type="predicted"/>
<dbReference type="AlphaFoldDB" id="X7FC72"/>
<feature type="transmembrane region" description="Helical" evidence="1">
    <location>
        <begin position="179"/>
        <end position="199"/>
    </location>
</feature>
<comment type="caution">
    <text evidence="2">The sequence shown here is derived from an EMBL/GenBank/DDBJ whole genome shotgun (WGS) entry which is preliminary data.</text>
</comment>
<name>X7FC72_9RHOB</name>
<reference evidence="2 3" key="1">
    <citation type="submission" date="2014-01" db="EMBL/GenBank/DDBJ databases">
        <title>Roseivivax isoporae LMG 25204 Genome Sequencing.</title>
        <authorList>
            <person name="Lai Q."/>
            <person name="Li G."/>
            <person name="Shao Z."/>
        </authorList>
    </citation>
    <scope>NUCLEOTIDE SEQUENCE [LARGE SCALE GENOMIC DNA]</scope>
    <source>
        <strain evidence="2 3">LMG 25204</strain>
    </source>
</reference>
<dbReference type="STRING" id="1449351.RISW2_22380"/>
<evidence type="ECO:0000313" key="2">
    <source>
        <dbReference type="EMBL" id="ETX29634.1"/>
    </source>
</evidence>
<evidence type="ECO:0000256" key="1">
    <source>
        <dbReference type="SAM" id="Phobius"/>
    </source>
</evidence>
<feature type="transmembrane region" description="Helical" evidence="1">
    <location>
        <begin position="130"/>
        <end position="148"/>
    </location>
</feature>
<sequence>MTGWRIFVHSVQLVLRNLSSALRVSLVLYAVQAAAQVAFFLSVTENAGTLQPSLPVVLLSILGVVASLWIAVAWHRFVLAEEYPAGWLPRWHGGSVLRYFWRSLLIGLLVVALVVAVGVVLALALGTTGIGIVLVPLLATTAAAVLFFRLSPWLPAAALDRPMDLPDAWSRTAGRTGDLLVLALITGIFTTLLELPGLLGGGASLFGLVYGLVLGWIGTMVGASILTTIYGITVEGRAID</sequence>
<feature type="transmembrane region" description="Helical" evidence="1">
    <location>
        <begin position="99"/>
        <end position="124"/>
    </location>
</feature>
<dbReference type="eggNOG" id="ENOG502ZIBU">
    <property type="taxonomic scope" value="Bacteria"/>
</dbReference>
<dbReference type="RefSeq" id="WP_043768419.1">
    <property type="nucleotide sequence ID" value="NZ_JAME01000008.1"/>
</dbReference>
<dbReference type="EMBL" id="JAME01000008">
    <property type="protein sequence ID" value="ETX29634.1"/>
    <property type="molecule type" value="Genomic_DNA"/>
</dbReference>
<accession>X7FC72</accession>
<keyword evidence="1" id="KW-0472">Membrane</keyword>
<gene>
    <name evidence="2" type="ORF">RISW2_22380</name>
</gene>
<keyword evidence="1" id="KW-0812">Transmembrane</keyword>